<accession>A0A1E3W716</accession>
<dbReference type="GO" id="GO:0006355">
    <property type="term" value="P:regulation of DNA-templated transcription"/>
    <property type="evidence" value="ECO:0007669"/>
    <property type="project" value="InterPro"/>
</dbReference>
<dbReference type="InterPro" id="IPR005584">
    <property type="entry name" value="DNA_gyrase_inhibitor_YacG"/>
</dbReference>
<feature type="binding site" evidence="3">
    <location>
        <position position="17"/>
    </location>
    <ligand>
        <name>Zn(2+)</name>
        <dbReference type="ChEBI" id="CHEBI:29105"/>
    </ligand>
</feature>
<dbReference type="SUPFAM" id="SSF57716">
    <property type="entry name" value="Glucocorticoid receptor-like (DNA-binding domain)"/>
    <property type="match status" value="1"/>
</dbReference>
<keyword evidence="1 3" id="KW-0479">Metal-binding</keyword>
<feature type="binding site" evidence="3">
    <location>
        <position position="36"/>
    </location>
    <ligand>
        <name>Zn(2+)</name>
        <dbReference type="ChEBI" id="CHEBI:29105"/>
    </ligand>
</feature>
<dbReference type="Proteomes" id="UP000094472">
    <property type="component" value="Unassembled WGS sequence"/>
</dbReference>
<dbReference type="GO" id="GO:0008657">
    <property type="term" value="F:DNA topoisomerase type II (double strand cut, ATP-hydrolyzing) inhibitor activity"/>
    <property type="evidence" value="ECO:0007669"/>
    <property type="project" value="UniProtKB-UniRule"/>
</dbReference>
<name>A0A1E3W716_9HYPH</name>
<evidence type="ECO:0000256" key="2">
    <source>
        <dbReference type="ARBA" id="ARBA00022833"/>
    </source>
</evidence>
<dbReference type="OrthoDB" id="9809663at2"/>
<keyword evidence="2 3" id="KW-0862">Zinc</keyword>
<protein>
    <recommendedName>
        <fullName evidence="3">DNA gyrase inhibitor YacG</fullName>
    </recommendedName>
</protein>
<sequence length="68" mass="7430">MNAPSRKPPEPKTTGRCPICGKPSAPDRRPFCSKRCAEIDLGRWLKGAYTVPGEPVGNIDDGTLDEFE</sequence>
<comment type="cofactor">
    <cofactor evidence="3">
        <name>Zn(2+)</name>
        <dbReference type="ChEBI" id="CHEBI:29105"/>
    </cofactor>
    <text evidence="3">Binds 1 zinc ion.</text>
</comment>
<dbReference type="PANTHER" id="PTHR36150:SF1">
    <property type="entry name" value="DNA GYRASE INHIBITOR YACG"/>
    <property type="match status" value="1"/>
</dbReference>
<dbReference type="RefSeq" id="WP_069440747.1">
    <property type="nucleotide sequence ID" value="NZ_LPWF01000005.1"/>
</dbReference>
<reference evidence="4 5" key="1">
    <citation type="journal article" date="2016" name="Environ. Microbiol.">
        <title>New Methyloceanibacter diversity from North Sea sediments includes methanotroph containing solely the soluble methane monooxygenase.</title>
        <authorList>
            <person name="Vekeman B."/>
            <person name="Kerckhof F.M."/>
            <person name="Cremers G."/>
            <person name="de Vos P."/>
            <person name="Vandamme P."/>
            <person name="Boon N."/>
            <person name="Op den Camp H.J."/>
            <person name="Heylen K."/>
        </authorList>
    </citation>
    <scope>NUCLEOTIDE SEQUENCE [LARGE SCALE GENOMIC DNA]</scope>
    <source>
        <strain evidence="4 5">R-67175</strain>
    </source>
</reference>
<gene>
    <name evidence="3" type="primary">yacG</name>
    <name evidence="4" type="ORF">AUC69_06420</name>
</gene>
<evidence type="ECO:0000313" key="5">
    <source>
        <dbReference type="Proteomes" id="UP000094472"/>
    </source>
</evidence>
<dbReference type="AlphaFoldDB" id="A0A1E3W716"/>
<comment type="similarity">
    <text evidence="3">Belongs to the DNA gyrase inhibitor YacG family.</text>
</comment>
<proteinExistence type="inferred from homology"/>
<comment type="caution">
    <text evidence="4">The sequence shown here is derived from an EMBL/GenBank/DDBJ whole genome shotgun (WGS) entry which is preliminary data.</text>
</comment>
<dbReference type="Gene3D" id="3.30.50.10">
    <property type="entry name" value="Erythroid Transcription Factor GATA-1, subunit A"/>
    <property type="match status" value="1"/>
</dbReference>
<dbReference type="Pfam" id="PF03884">
    <property type="entry name" value="YacG"/>
    <property type="match status" value="1"/>
</dbReference>
<feature type="binding site" evidence="3">
    <location>
        <position position="20"/>
    </location>
    <ligand>
        <name>Zn(2+)</name>
        <dbReference type="ChEBI" id="CHEBI:29105"/>
    </ligand>
</feature>
<feature type="binding site" evidence="3">
    <location>
        <position position="32"/>
    </location>
    <ligand>
        <name>Zn(2+)</name>
        <dbReference type="ChEBI" id="CHEBI:29105"/>
    </ligand>
</feature>
<dbReference type="GO" id="GO:0008270">
    <property type="term" value="F:zinc ion binding"/>
    <property type="evidence" value="ECO:0007669"/>
    <property type="project" value="UniProtKB-UniRule"/>
</dbReference>
<keyword evidence="5" id="KW-1185">Reference proteome</keyword>
<dbReference type="HAMAP" id="MF_00649">
    <property type="entry name" value="DNA_gyrase_inhibitor_YacG"/>
    <property type="match status" value="1"/>
</dbReference>
<dbReference type="STRING" id="1774969.AUC69_06420"/>
<comment type="function">
    <text evidence="3">Inhibits all the catalytic activities of DNA gyrase by preventing its interaction with DNA. Acts by binding directly to the C-terminal domain of GyrB, which probably disrupts DNA binding by the gyrase.</text>
</comment>
<dbReference type="PANTHER" id="PTHR36150">
    <property type="entry name" value="DNA GYRASE INHIBITOR YACG"/>
    <property type="match status" value="1"/>
</dbReference>
<evidence type="ECO:0000256" key="3">
    <source>
        <dbReference type="HAMAP-Rule" id="MF_00649"/>
    </source>
</evidence>
<dbReference type="InterPro" id="IPR013088">
    <property type="entry name" value="Znf_NHR/GATA"/>
</dbReference>
<organism evidence="4 5">
    <name type="scientific">Methyloceanibacter superfactus</name>
    <dbReference type="NCBI Taxonomy" id="1774969"/>
    <lineage>
        <taxon>Bacteria</taxon>
        <taxon>Pseudomonadati</taxon>
        <taxon>Pseudomonadota</taxon>
        <taxon>Alphaproteobacteria</taxon>
        <taxon>Hyphomicrobiales</taxon>
        <taxon>Hyphomicrobiaceae</taxon>
        <taxon>Methyloceanibacter</taxon>
    </lineage>
</organism>
<dbReference type="EMBL" id="LPWF01000005">
    <property type="protein sequence ID" value="ODS01593.1"/>
    <property type="molecule type" value="Genomic_DNA"/>
</dbReference>
<comment type="subunit">
    <text evidence="3">Interacts with GyrB.</text>
</comment>
<evidence type="ECO:0000256" key="1">
    <source>
        <dbReference type="ARBA" id="ARBA00022723"/>
    </source>
</evidence>
<evidence type="ECO:0000313" key="4">
    <source>
        <dbReference type="EMBL" id="ODS01593.1"/>
    </source>
</evidence>